<reference evidence="1 2" key="1">
    <citation type="journal article" date="2020" name="Antonie Van Leeuwenhoek">
        <title>Rhodopirellula heiligendammensis sp. nov., Rhodopirellula pilleata sp. nov., and Rhodopirellula solitaria sp. nov. isolated from natural or artificial marine surfaces in Northern Germany and California, USA, and emended description of the genus Rhodopirellula.</title>
        <authorList>
            <person name="Kallscheuer N."/>
            <person name="Wiegand S."/>
            <person name="Jogler M."/>
            <person name="Boedeker C."/>
            <person name="Peeters S.H."/>
            <person name="Rast P."/>
            <person name="Heuer A."/>
            <person name="Jetten M.S.M."/>
            <person name="Rohde M."/>
            <person name="Jogler C."/>
        </authorList>
    </citation>
    <scope>NUCLEOTIDE SEQUENCE [LARGE SCALE GENOMIC DNA]</scope>
    <source>
        <strain evidence="1 2">Poly21</strain>
    </source>
</reference>
<dbReference type="Proteomes" id="UP000319908">
    <property type="component" value="Unassembled WGS sequence"/>
</dbReference>
<evidence type="ECO:0000313" key="2">
    <source>
        <dbReference type="Proteomes" id="UP000319908"/>
    </source>
</evidence>
<accession>A0A5C6BUK2</accession>
<comment type="caution">
    <text evidence="1">The sequence shown here is derived from an EMBL/GenBank/DDBJ whole genome shotgun (WGS) entry which is preliminary data.</text>
</comment>
<name>A0A5C6BUK2_9BACT</name>
<organism evidence="1 2">
    <name type="scientific">Allorhodopirellula heiligendammensis</name>
    <dbReference type="NCBI Taxonomy" id="2714739"/>
    <lineage>
        <taxon>Bacteria</taxon>
        <taxon>Pseudomonadati</taxon>
        <taxon>Planctomycetota</taxon>
        <taxon>Planctomycetia</taxon>
        <taxon>Pirellulales</taxon>
        <taxon>Pirellulaceae</taxon>
        <taxon>Allorhodopirellula</taxon>
    </lineage>
</organism>
<dbReference type="AlphaFoldDB" id="A0A5C6BUK2"/>
<evidence type="ECO:0000313" key="1">
    <source>
        <dbReference type="EMBL" id="TWU15705.1"/>
    </source>
</evidence>
<sequence length="48" mass="5365">MDPFFGSNHTKKQTLGNTVMEVDLVLVQQGVTRLRLKLGFHSGQLSVH</sequence>
<keyword evidence="2" id="KW-1185">Reference proteome</keyword>
<dbReference type="EMBL" id="SJPU01000002">
    <property type="protein sequence ID" value="TWU15705.1"/>
    <property type="molecule type" value="Genomic_DNA"/>
</dbReference>
<protein>
    <submittedName>
        <fullName evidence="1">Uncharacterized protein</fullName>
    </submittedName>
</protein>
<proteinExistence type="predicted"/>
<gene>
    <name evidence="1" type="ORF">Poly21_29020</name>
</gene>